<dbReference type="Pfam" id="PF23562">
    <property type="entry name" value="AMP-binding_C_3"/>
    <property type="match status" value="1"/>
</dbReference>
<sequence length="604" mass="67430">MTTTVITPERAGSLAGLFRERVDASPEKVAYRQFDPARGTWARCTWADMAHEVGRWQMALRREGLEPGDRVAMMLRNCREWITFDQAALGLGLVTVPLYTDDRPDNVAYILEQAGVKVLLLEDRAQWRRLHPVRDRLPTVTTIVSLRGFDDDSAPGDPRLTAAADWLFGLDGDLITRLEEPDHLATIVYTSGTTGRPKGVMLSHRALLFNAHAASQCAPLGGEDVFLSFLPLSHTLERTAGYFLPMAVGAEVAFARSIAQLAEDLRVVQPTVLVSVPRIYESVYAKIQAGLKQKPAFARRLFQATVNTGWARFEYLQRRAGWSPRLLLWPLLRRLVARQVLERLGGRLEYAVCGGAPLPPPIARFFIGLGLPVYHGYGLTEASPVVTVNRPDDNLPASIGKPLPGVEIRIGEQDELLTRSPSVMLGYWRNDEATAAAIDSDGWLHTGDKARVDDRGFVFITGRIKDIIVLGNGEKVPPADMEMAIQLDPLFDQVLVIGEARPFLSALVVLDDSAWREFAAELDIDPDSDDDLRGRFAERSLLARVQAQLKDFPGYARIRRLTALREPWTIDDGLLTPTLKMKRARILDRHRDHVDRMYADYTDA</sequence>
<accession>W0DK56</accession>
<name>W0DK56_9GAMM</name>
<feature type="domain" description="AMP-dependent synthetase/ligase" evidence="3">
    <location>
        <begin position="18"/>
        <end position="428"/>
    </location>
</feature>
<dbReference type="Gene3D" id="3.40.50.12780">
    <property type="entry name" value="N-terminal domain of ligase-like"/>
    <property type="match status" value="1"/>
</dbReference>
<dbReference type="AlphaFoldDB" id="W0DK56"/>
<dbReference type="HOGENOM" id="CLU_000022_45_5_6"/>
<evidence type="ECO:0000256" key="1">
    <source>
        <dbReference type="ARBA" id="ARBA00022741"/>
    </source>
</evidence>
<organism evidence="4 5">
    <name type="scientific">Thioalkalivibrio paradoxus ARh 1</name>
    <dbReference type="NCBI Taxonomy" id="713585"/>
    <lineage>
        <taxon>Bacteria</taxon>
        <taxon>Pseudomonadati</taxon>
        <taxon>Pseudomonadota</taxon>
        <taxon>Gammaproteobacteria</taxon>
        <taxon>Chromatiales</taxon>
        <taxon>Ectothiorhodospiraceae</taxon>
        <taxon>Thioalkalivibrio</taxon>
    </lineage>
</organism>
<dbReference type="GO" id="GO:0016020">
    <property type="term" value="C:membrane"/>
    <property type="evidence" value="ECO:0007669"/>
    <property type="project" value="TreeGrafter"/>
</dbReference>
<dbReference type="GO" id="GO:0005524">
    <property type="term" value="F:ATP binding"/>
    <property type="evidence" value="ECO:0007669"/>
    <property type="project" value="UniProtKB-KW"/>
</dbReference>
<evidence type="ECO:0000313" key="5">
    <source>
        <dbReference type="Proteomes" id="UP000005289"/>
    </source>
</evidence>
<dbReference type="PANTHER" id="PTHR43272:SF33">
    <property type="entry name" value="AMP-BINDING DOMAIN-CONTAINING PROTEIN-RELATED"/>
    <property type="match status" value="1"/>
</dbReference>
<dbReference type="GO" id="GO:0004467">
    <property type="term" value="F:long-chain fatty acid-CoA ligase activity"/>
    <property type="evidence" value="ECO:0007669"/>
    <property type="project" value="TreeGrafter"/>
</dbReference>
<keyword evidence="5" id="KW-1185">Reference proteome</keyword>
<dbReference type="SUPFAM" id="SSF56801">
    <property type="entry name" value="Acetyl-CoA synthetase-like"/>
    <property type="match status" value="1"/>
</dbReference>
<dbReference type="PANTHER" id="PTHR43272">
    <property type="entry name" value="LONG-CHAIN-FATTY-ACID--COA LIGASE"/>
    <property type="match status" value="1"/>
</dbReference>
<keyword evidence="1" id="KW-0547">Nucleotide-binding</keyword>
<dbReference type="CDD" id="cd05907">
    <property type="entry name" value="VL_LC_FACS_like"/>
    <property type="match status" value="1"/>
</dbReference>
<dbReference type="InterPro" id="IPR042099">
    <property type="entry name" value="ANL_N_sf"/>
</dbReference>
<keyword evidence="2" id="KW-0067">ATP-binding</keyword>
<gene>
    <name evidence="4" type="ORF">THITH_11880</name>
</gene>
<evidence type="ECO:0000256" key="2">
    <source>
        <dbReference type="ARBA" id="ARBA00022840"/>
    </source>
</evidence>
<dbReference type="Proteomes" id="UP000005289">
    <property type="component" value="Chromosome"/>
</dbReference>
<evidence type="ECO:0000313" key="4">
    <source>
        <dbReference type="EMBL" id="AHE98831.1"/>
    </source>
</evidence>
<dbReference type="PROSITE" id="PS00455">
    <property type="entry name" value="AMP_BINDING"/>
    <property type="match status" value="1"/>
</dbReference>
<dbReference type="KEGG" id="tti:THITH_11880"/>
<protein>
    <submittedName>
        <fullName evidence="4">AMP-dependent synthetase</fullName>
    </submittedName>
</protein>
<dbReference type="RefSeq" id="WP_006747934.1">
    <property type="nucleotide sequence ID" value="NZ_CP007029.1"/>
</dbReference>
<reference evidence="4 5" key="1">
    <citation type="submission" date="2013-12" db="EMBL/GenBank/DDBJ databases">
        <authorList>
            <consortium name="DOE Joint Genome Institute"/>
            <person name="Muyzer G."/>
            <person name="Huntemann M."/>
            <person name="Han J."/>
            <person name="Chen A."/>
            <person name="Kyrpides N."/>
            <person name="Mavromatis K."/>
            <person name="Markowitz V."/>
            <person name="Palaniappan K."/>
            <person name="Ivanova N."/>
            <person name="Schaumberg A."/>
            <person name="Pati A."/>
            <person name="Liolios K."/>
            <person name="Nordberg H.P."/>
            <person name="Cantor M.N."/>
            <person name="Hua S.X."/>
            <person name="Woyke T."/>
        </authorList>
    </citation>
    <scope>NUCLEOTIDE SEQUENCE [LARGE SCALE GENOMIC DNA]</scope>
    <source>
        <strain evidence="4 5">ARh 1</strain>
    </source>
</reference>
<evidence type="ECO:0000259" key="3">
    <source>
        <dbReference type="Pfam" id="PF00501"/>
    </source>
</evidence>
<dbReference type="InterPro" id="IPR020845">
    <property type="entry name" value="AMP-binding_CS"/>
</dbReference>
<dbReference type="Pfam" id="PF00501">
    <property type="entry name" value="AMP-binding"/>
    <property type="match status" value="1"/>
</dbReference>
<dbReference type="STRING" id="713585.THITH_11880"/>
<dbReference type="EMBL" id="CP007029">
    <property type="protein sequence ID" value="AHE98831.1"/>
    <property type="molecule type" value="Genomic_DNA"/>
</dbReference>
<dbReference type="OrthoDB" id="5296889at2"/>
<dbReference type="InterPro" id="IPR000873">
    <property type="entry name" value="AMP-dep_synth/lig_dom"/>
</dbReference>
<proteinExistence type="predicted"/>